<feature type="compositionally biased region" description="Gly residues" evidence="1">
    <location>
        <begin position="64"/>
        <end position="73"/>
    </location>
</feature>
<name>A0AAW0UT53_SCYPA</name>
<proteinExistence type="predicted"/>
<organism evidence="2 3">
    <name type="scientific">Scylla paramamosain</name>
    <name type="common">Mud crab</name>
    <dbReference type="NCBI Taxonomy" id="85552"/>
    <lineage>
        <taxon>Eukaryota</taxon>
        <taxon>Metazoa</taxon>
        <taxon>Ecdysozoa</taxon>
        <taxon>Arthropoda</taxon>
        <taxon>Crustacea</taxon>
        <taxon>Multicrustacea</taxon>
        <taxon>Malacostraca</taxon>
        <taxon>Eumalacostraca</taxon>
        <taxon>Eucarida</taxon>
        <taxon>Decapoda</taxon>
        <taxon>Pleocyemata</taxon>
        <taxon>Brachyura</taxon>
        <taxon>Eubrachyura</taxon>
        <taxon>Portunoidea</taxon>
        <taxon>Portunidae</taxon>
        <taxon>Portuninae</taxon>
        <taxon>Scylla</taxon>
    </lineage>
</organism>
<evidence type="ECO:0000313" key="2">
    <source>
        <dbReference type="EMBL" id="KAK8401857.1"/>
    </source>
</evidence>
<feature type="compositionally biased region" description="Low complexity" evidence="1">
    <location>
        <begin position="33"/>
        <end position="42"/>
    </location>
</feature>
<accession>A0AAW0UT53</accession>
<reference evidence="2 3" key="1">
    <citation type="submission" date="2023-03" db="EMBL/GenBank/DDBJ databases">
        <title>High-quality genome of Scylla paramamosain provides insights in environmental adaptation.</title>
        <authorList>
            <person name="Zhang L."/>
        </authorList>
    </citation>
    <scope>NUCLEOTIDE SEQUENCE [LARGE SCALE GENOMIC DNA]</scope>
    <source>
        <strain evidence="2">LZ_2023a</strain>
        <tissue evidence="2">Muscle</tissue>
    </source>
</reference>
<evidence type="ECO:0000256" key="1">
    <source>
        <dbReference type="SAM" id="MobiDB-lite"/>
    </source>
</evidence>
<dbReference type="EMBL" id="JARAKH010000008">
    <property type="protein sequence ID" value="KAK8401857.1"/>
    <property type="molecule type" value="Genomic_DNA"/>
</dbReference>
<dbReference type="Proteomes" id="UP001487740">
    <property type="component" value="Unassembled WGS sequence"/>
</dbReference>
<comment type="caution">
    <text evidence="2">The sequence shown here is derived from an EMBL/GenBank/DDBJ whole genome shotgun (WGS) entry which is preliminary data.</text>
</comment>
<gene>
    <name evidence="2" type="ORF">O3P69_001151</name>
</gene>
<keyword evidence="3" id="KW-1185">Reference proteome</keyword>
<sequence length="87" mass="8768">MLVVPSGVASPTWVLTPAAPDRATPTWRRQRRGQTQARGAGAPSTAHLLPGDALTPPQNTPRCGVGGGGGGGRAWHVKRKAAAAPAG</sequence>
<feature type="region of interest" description="Disordered" evidence="1">
    <location>
        <begin position="1"/>
        <end position="87"/>
    </location>
</feature>
<protein>
    <submittedName>
        <fullName evidence="2">Uncharacterized protein</fullName>
    </submittedName>
</protein>
<dbReference type="AlphaFoldDB" id="A0AAW0UT53"/>
<evidence type="ECO:0000313" key="3">
    <source>
        <dbReference type="Proteomes" id="UP001487740"/>
    </source>
</evidence>